<gene>
    <name evidence="1" type="ORF">SAMN05661093_11042</name>
</gene>
<organism evidence="1 2">
    <name type="scientific">Kibdelosporangium aridum</name>
    <dbReference type="NCBI Taxonomy" id="2030"/>
    <lineage>
        <taxon>Bacteria</taxon>
        <taxon>Bacillati</taxon>
        <taxon>Actinomycetota</taxon>
        <taxon>Actinomycetes</taxon>
        <taxon>Pseudonocardiales</taxon>
        <taxon>Pseudonocardiaceae</taxon>
        <taxon>Kibdelosporangium</taxon>
    </lineage>
</organism>
<evidence type="ECO:0000313" key="2">
    <source>
        <dbReference type="Proteomes" id="UP000192674"/>
    </source>
</evidence>
<evidence type="ECO:0000313" key="1">
    <source>
        <dbReference type="EMBL" id="SMD27435.1"/>
    </source>
</evidence>
<dbReference type="AlphaFoldDB" id="A0A1Y5YBG2"/>
<dbReference type="EMBL" id="FWXV01000024">
    <property type="protein sequence ID" value="SMD27435.1"/>
    <property type="molecule type" value="Genomic_DNA"/>
</dbReference>
<proteinExistence type="predicted"/>
<sequence>MALINPTPLIGFKGSSVMTIPEPCVSQYSLTVDAAETIDLMTASADNPWGRRLHDALVFAMGRDETFAVSPYVSVNHEDFAPQGLDESSLPEVGDRSVDAVLSRLEKAGLVTTRTVLHESTSENYLSDNRIVTAVRVLRPFALVSVAYRWSSRSLLGYADQWEITDRSYIVPAGCYLIGEVGELVYDLVGVAGVAGDSDDTFYWLYDLEGFSASHCLAGCDSCGARWSAECGSWCFEADACDARSWSFDDAEGFEGNTIGCPQCVSGRVGFMIF</sequence>
<reference evidence="1 2" key="1">
    <citation type="submission" date="2017-04" db="EMBL/GenBank/DDBJ databases">
        <authorList>
            <person name="Afonso C.L."/>
            <person name="Miller P.J."/>
            <person name="Scott M.A."/>
            <person name="Spackman E."/>
            <person name="Goraichik I."/>
            <person name="Dimitrov K.M."/>
            <person name="Suarez D.L."/>
            <person name="Swayne D.E."/>
        </authorList>
    </citation>
    <scope>NUCLEOTIDE SEQUENCE [LARGE SCALE GENOMIC DNA]</scope>
    <source>
        <strain evidence="1 2">DSM 43828</strain>
    </source>
</reference>
<dbReference type="Proteomes" id="UP000192674">
    <property type="component" value="Unassembled WGS sequence"/>
</dbReference>
<protein>
    <submittedName>
        <fullName evidence="1">Uncharacterized protein</fullName>
    </submittedName>
</protein>
<keyword evidence="2" id="KW-1185">Reference proteome</keyword>
<accession>A0A1Y5YBG2</accession>
<name>A0A1Y5YBG2_KIBAR</name>